<reference evidence="1 2" key="1">
    <citation type="submission" date="2014-12" db="EMBL/GenBank/DDBJ databases">
        <title>Genome sequence of Morococcus cerebrosus.</title>
        <authorList>
            <person name="Shin S.-K."/>
            <person name="Yi H."/>
        </authorList>
    </citation>
    <scope>NUCLEOTIDE SEQUENCE [LARGE SCALE GENOMIC DNA]</scope>
    <source>
        <strain evidence="1 2">CIP 81.93</strain>
    </source>
</reference>
<protein>
    <submittedName>
        <fullName evidence="1">Uncharacterized protein</fullName>
    </submittedName>
</protein>
<dbReference type="AlphaFoldDB" id="A0A0C1GV10"/>
<accession>A0A0C1GV10</accession>
<evidence type="ECO:0000313" key="1">
    <source>
        <dbReference type="EMBL" id="KIC09206.1"/>
    </source>
</evidence>
<organism evidence="1 2">
    <name type="scientific">Morococcus cerebrosus</name>
    <dbReference type="NCBI Taxonomy" id="1056807"/>
    <lineage>
        <taxon>Bacteria</taxon>
        <taxon>Pseudomonadati</taxon>
        <taxon>Pseudomonadota</taxon>
        <taxon>Betaproteobacteria</taxon>
        <taxon>Neisseriales</taxon>
        <taxon>Neisseriaceae</taxon>
        <taxon>Morococcus</taxon>
    </lineage>
</organism>
<evidence type="ECO:0000313" key="2">
    <source>
        <dbReference type="Proteomes" id="UP000031390"/>
    </source>
</evidence>
<dbReference type="Proteomes" id="UP000031390">
    <property type="component" value="Unassembled WGS sequence"/>
</dbReference>
<sequence>MAIGCLDLGIHIRWKNHPTLGYGYAAGGHFFADIYHTASAVFV</sequence>
<gene>
    <name evidence="1" type="ORF">MCC93_10210</name>
</gene>
<dbReference type="EMBL" id="JUFZ01000039">
    <property type="protein sequence ID" value="KIC09206.1"/>
    <property type="molecule type" value="Genomic_DNA"/>
</dbReference>
<name>A0A0C1GV10_9NEIS</name>
<comment type="caution">
    <text evidence="1">The sequence shown here is derived from an EMBL/GenBank/DDBJ whole genome shotgun (WGS) entry which is preliminary data.</text>
</comment>
<proteinExistence type="predicted"/>